<dbReference type="SUPFAM" id="SSF52540">
    <property type="entry name" value="P-loop containing nucleoside triphosphate hydrolases"/>
    <property type="match status" value="2"/>
</dbReference>
<protein>
    <submittedName>
        <fullName evidence="6">Helicase</fullName>
    </submittedName>
</protein>
<proteinExistence type="predicted"/>
<reference evidence="6 7" key="1">
    <citation type="journal article" date="2020" name="Viruses">
        <title>Diversity and Host Interactions Among Virulent and Temperate Baltic Sea Flavobacterium Phages.</title>
        <authorList>
            <person name="Nilsson E."/>
            <person name="Bayfield O.W."/>
            <person name="Lundin D."/>
            <person name="Antson A.A."/>
            <person name="Holmfeldt K."/>
        </authorList>
    </citation>
    <scope>NUCLEOTIDE SEQUENCE [LARGE SCALE GENOMIC DNA]</scope>
</reference>
<evidence type="ECO:0000256" key="3">
    <source>
        <dbReference type="ARBA" id="ARBA00022840"/>
    </source>
</evidence>
<dbReference type="PANTHER" id="PTHR45766">
    <property type="entry name" value="DNA ANNEALING HELICASE AND ENDONUCLEASE ZRANB3 FAMILY MEMBER"/>
    <property type="match status" value="1"/>
</dbReference>
<evidence type="ECO:0000313" key="7">
    <source>
        <dbReference type="Proteomes" id="UP000464036"/>
    </source>
</evidence>
<dbReference type="InterPro" id="IPR011545">
    <property type="entry name" value="DEAD/DEAH_box_helicase_dom"/>
</dbReference>
<dbReference type="EMBL" id="MN812207">
    <property type="protein sequence ID" value="QHB38719.1"/>
    <property type="molecule type" value="Genomic_DNA"/>
</dbReference>
<dbReference type="InterPro" id="IPR001650">
    <property type="entry name" value="Helicase_C-like"/>
</dbReference>
<dbReference type="Proteomes" id="UP000464036">
    <property type="component" value="Segment"/>
</dbReference>
<evidence type="ECO:0000256" key="1">
    <source>
        <dbReference type="ARBA" id="ARBA00022741"/>
    </source>
</evidence>
<keyword evidence="7" id="KW-1185">Reference proteome</keyword>
<dbReference type="Pfam" id="PF00270">
    <property type="entry name" value="DEAD"/>
    <property type="match status" value="1"/>
</dbReference>
<evidence type="ECO:0000256" key="2">
    <source>
        <dbReference type="ARBA" id="ARBA00022801"/>
    </source>
</evidence>
<gene>
    <name evidence="6" type="ORF">hattifnatt91_gp034</name>
</gene>
<organism evidence="6 7">
    <name type="scientific">Flavobacterium phage vB_FspS_hattifnatt9-1</name>
    <dbReference type="NCBI Taxonomy" id="2686246"/>
    <lineage>
        <taxon>Viruses</taxon>
        <taxon>Duplodnaviria</taxon>
        <taxon>Heunggongvirae</taxon>
        <taxon>Uroviricota</taxon>
        <taxon>Caudoviricetes</taxon>
        <taxon>Hattifnattvirus</taxon>
        <taxon>Hattifnattvirus hattifnatt</taxon>
    </lineage>
</organism>
<feature type="coiled-coil region" evidence="4">
    <location>
        <begin position="426"/>
        <end position="461"/>
    </location>
</feature>
<evidence type="ECO:0000256" key="4">
    <source>
        <dbReference type="SAM" id="Coils"/>
    </source>
</evidence>
<dbReference type="Gene3D" id="3.40.50.300">
    <property type="entry name" value="P-loop containing nucleotide triphosphate hydrolases"/>
    <property type="match status" value="2"/>
</dbReference>
<accession>A0A6B9LLX2</accession>
<keyword evidence="6" id="KW-0347">Helicase</keyword>
<dbReference type="PROSITE" id="PS51192">
    <property type="entry name" value="HELICASE_ATP_BIND_1"/>
    <property type="match status" value="1"/>
</dbReference>
<keyword evidence="2" id="KW-0378">Hydrolase</keyword>
<dbReference type="PANTHER" id="PTHR45766:SF6">
    <property type="entry name" value="SWI_SNF-RELATED MATRIX-ASSOCIATED ACTIN-DEPENDENT REGULATOR OF CHROMATIN SUBFAMILY A-LIKE PROTEIN 1"/>
    <property type="match status" value="1"/>
</dbReference>
<dbReference type="GO" id="GO:0016787">
    <property type="term" value="F:hydrolase activity"/>
    <property type="evidence" value="ECO:0007669"/>
    <property type="project" value="UniProtKB-KW"/>
</dbReference>
<evidence type="ECO:0000259" key="5">
    <source>
        <dbReference type="PROSITE" id="PS51192"/>
    </source>
</evidence>
<dbReference type="Pfam" id="PF00271">
    <property type="entry name" value="Helicase_C"/>
    <property type="match status" value="1"/>
</dbReference>
<dbReference type="InterPro" id="IPR027417">
    <property type="entry name" value="P-loop_NTPase"/>
</dbReference>
<name>A0A6B9LLX2_9CAUD</name>
<dbReference type="GO" id="GO:0005524">
    <property type="term" value="F:ATP binding"/>
    <property type="evidence" value="ECO:0007669"/>
    <property type="project" value="UniProtKB-KW"/>
</dbReference>
<dbReference type="SMART" id="SM00487">
    <property type="entry name" value="DEXDc"/>
    <property type="match status" value="1"/>
</dbReference>
<dbReference type="InterPro" id="IPR014001">
    <property type="entry name" value="Helicase_ATP-bd"/>
</dbReference>
<keyword evidence="1" id="KW-0547">Nucleotide-binding</keyword>
<feature type="domain" description="Helicase ATP-binding" evidence="5">
    <location>
        <begin position="49"/>
        <end position="196"/>
    </location>
</feature>
<dbReference type="GO" id="GO:0004386">
    <property type="term" value="F:helicase activity"/>
    <property type="evidence" value="ECO:0007669"/>
    <property type="project" value="UniProtKB-KW"/>
</dbReference>
<evidence type="ECO:0000313" key="6">
    <source>
        <dbReference type="EMBL" id="QHB38719.1"/>
    </source>
</evidence>
<sequence length="468" mass="54067">MQIQIGIFILNIMTDYEKFLESKRHSIGNFGFKANYIPDIAFDFQKHVIEKAVEKGRVAVFLDTGLGKTLVQLSIAKNIVNHTNKKVLILTPLAVAFQFVLEAEKLGIEDVEYSKDGKHTKKIIICNYERLHYFNENDFEAVILDESSILKNFDGKIKQEVTSFVKKIPYRFLSTATPSPNDFIELGTSSEALGYMGYMDMLGKFFKNNQNSVDSNNRNIGEKFYLKPHAEKDFFAWVNQWSIMAKMPSDLGFSNERYQLPELIVNKHVVNNDSQISIDGQLQMFNIVAKNFNEIRHEQKQTEEKRCEKAIELASGKTSVYWCNTNNESSILKSSDSKAVEIIGSQSIDKKEEILLAFANGEIERLITKAKMTSMGLNWQHCNHSVFFPTWSYEQYYQAIRRFWRFGQKNDVTIDMVISDGQTRVLEALEQKTQKAIQLHKNLTENVNRSFENKVKEFNKELIKPKFL</sequence>
<dbReference type="GO" id="GO:0003676">
    <property type="term" value="F:nucleic acid binding"/>
    <property type="evidence" value="ECO:0007669"/>
    <property type="project" value="InterPro"/>
</dbReference>
<keyword evidence="4" id="KW-0175">Coiled coil</keyword>
<keyword evidence="3" id="KW-0067">ATP-binding</keyword>